<protein>
    <recommendedName>
        <fullName evidence="3">acid phosphatase</fullName>
        <ecNumber evidence="3">3.1.3.2</ecNumber>
    </recommendedName>
</protein>
<dbReference type="EMBL" id="CH477285">
    <property type="protein sequence ID" value="EAT44756.1"/>
    <property type="molecule type" value="Genomic_DNA"/>
</dbReference>
<name>Q17E63_AEDAE</name>
<dbReference type="OMA" id="VELHYRN"/>
<dbReference type="PANTHER" id="PTHR11567:SF211">
    <property type="entry name" value="PROSTATIC ACID PHOSPHATASE"/>
    <property type="match status" value="1"/>
</dbReference>
<dbReference type="Proteomes" id="UP000682892">
    <property type="component" value="Unassembled WGS sequence"/>
</dbReference>
<dbReference type="OrthoDB" id="10257284at2759"/>
<dbReference type="STRING" id="7159.Q17E63"/>
<dbReference type="InterPro" id="IPR033379">
    <property type="entry name" value="Acid_Pase_AS"/>
</dbReference>
<dbReference type="VEuPathDB" id="VectorBase:AAEL003915"/>
<dbReference type="PROSITE" id="PS00616">
    <property type="entry name" value="HIS_ACID_PHOSPHAT_1"/>
    <property type="match status" value="1"/>
</dbReference>
<gene>
    <name evidence="9" type="ORF">AaeL_AAEL003915</name>
</gene>
<dbReference type="InterPro" id="IPR050645">
    <property type="entry name" value="Histidine_acid_phosphatase"/>
</dbReference>
<dbReference type="CDD" id="cd07061">
    <property type="entry name" value="HP_HAP_like"/>
    <property type="match status" value="1"/>
</dbReference>
<reference evidence="9" key="3">
    <citation type="submission" date="2012-09" db="EMBL/GenBank/DDBJ databases">
        <authorList>
            <consortium name="VectorBase"/>
        </authorList>
    </citation>
    <scope>NUCLEOTIDE SEQUENCE</scope>
    <source>
        <strain evidence="9">Liverpool</strain>
    </source>
</reference>
<dbReference type="PhylomeDB" id="Q17E63"/>
<keyword evidence="4 8" id="KW-0732">Signal</keyword>
<keyword evidence="7" id="KW-0325">Glycoprotein</keyword>
<comment type="similarity">
    <text evidence="2">Belongs to the histidine acid phosphatase family.</text>
</comment>
<dbReference type="KEGG" id="aag:5563716"/>
<reference evidence="9" key="1">
    <citation type="submission" date="2005-10" db="EMBL/GenBank/DDBJ databases">
        <authorList>
            <person name="Loftus B.J."/>
            <person name="Nene V.M."/>
            <person name="Hannick L.I."/>
            <person name="Bidwell S."/>
            <person name="Haas B."/>
            <person name="Amedeo P."/>
            <person name="Orvis J."/>
            <person name="Wortman J.R."/>
            <person name="White O.R."/>
            <person name="Salzberg S."/>
            <person name="Shumway M."/>
            <person name="Koo H."/>
            <person name="Zhao Y."/>
            <person name="Holmes M."/>
            <person name="Miller J."/>
            <person name="Schatz M."/>
            <person name="Pop M."/>
            <person name="Pai G."/>
            <person name="Utterback T."/>
            <person name="Rogers Y.-H."/>
            <person name="Kravitz S."/>
            <person name="Fraser C.M."/>
        </authorList>
    </citation>
    <scope>NUCLEOTIDE SEQUENCE</scope>
    <source>
        <strain evidence="9">Liverpool</strain>
    </source>
</reference>
<dbReference type="Pfam" id="PF00328">
    <property type="entry name" value="His_Phos_2"/>
    <property type="match status" value="1"/>
</dbReference>
<dbReference type="AlphaFoldDB" id="Q17E63"/>
<comment type="catalytic activity">
    <reaction evidence="1">
        <text>a phosphate monoester + H2O = an alcohol + phosphate</text>
        <dbReference type="Rhea" id="RHEA:15017"/>
        <dbReference type="ChEBI" id="CHEBI:15377"/>
        <dbReference type="ChEBI" id="CHEBI:30879"/>
        <dbReference type="ChEBI" id="CHEBI:43474"/>
        <dbReference type="ChEBI" id="CHEBI:67140"/>
        <dbReference type="EC" id="3.1.3.2"/>
    </reaction>
</comment>
<evidence type="ECO:0000256" key="2">
    <source>
        <dbReference type="ARBA" id="ARBA00005375"/>
    </source>
</evidence>
<keyword evidence="5" id="KW-0378">Hydrolase</keyword>
<evidence type="ECO:0000313" key="9">
    <source>
        <dbReference type="EMBL" id="EAT44756.1"/>
    </source>
</evidence>
<feature type="chain" id="PRO_5030175408" description="acid phosphatase" evidence="8">
    <location>
        <begin position="19"/>
        <end position="369"/>
    </location>
</feature>
<dbReference type="PANTHER" id="PTHR11567">
    <property type="entry name" value="ACID PHOSPHATASE-RELATED"/>
    <property type="match status" value="1"/>
</dbReference>
<dbReference type="eggNOG" id="KOG3720">
    <property type="taxonomic scope" value="Eukaryota"/>
</dbReference>
<dbReference type="GO" id="GO:0003993">
    <property type="term" value="F:acid phosphatase activity"/>
    <property type="evidence" value="ECO:0007669"/>
    <property type="project" value="UniProtKB-EC"/>
</dbReference>
<evidence type="ECO:0000256" key="5">
    <source>
        <dbReference type="ARBA" id="ARBA00022801"/>
    </source>
</evidence>
<evidence type="ECO:0000256" key="8">
    <source>
        <dbReference type="SAM" id="SignalP"/>
    </source>
</evidence>
<accession>Q17E63</accession>
<dbReference type="Gene3D" id="3.40.50.1240">
    <property type="entry name" value="Phosphoglycerate mutase-like"/>
    <property type="match status" value="1"/>
</dbReference>
<sequence>MWKVLALTFVLKASIIQSTVFVICDNFSNDRLVFAHVIFRHGNRTPLATYPSDPWKDKSHWSHGWGQLTNVGKRTQFHLGQWLRNRYNDLISETYSEDEIYVQATEVDRVLMSALSNLAGLYPPRDKDLWLSNIHWQPIPVHQVSKPMDHIIAGTRNCPKFHHLLQKYMQSDVYRTYYKSIEPILNYTSLHSQKQIDSAESIYDLYSCLDVEYENGLKLPPWTSSVYPEPLRSISGEMFRLHTNTTEMARLKAGPMIKDILTRFQKKADKTLIPNRSLWIYSGHDTSVVNLLNGLGLFTPHNPPFAACVLVELRKPSSDSPYVSVYYKDSSENPEALNISNCGPRCPLEKMFELYQDIIPEDWERECET</sequence>
<dbReference type="HOGENOM" id="CLU_030431_1_1_1"/>
<dbReference type="PaxDb" id="7159-AAEL003915-PA"/>
<evidence type="ECO:0000313" key="10">
    <source>
        <dbReference type="Proteomes" id="UP000682892"/>
    </source>
</evidence>
<keyword evidence="6" id="KW-1015">Disulfide bond</keyword>
<evidence type="ECO:0000256" key="3">
    <source>
        <dbReference type="ARBA" id="ARBA00012646"/>
    </source>
</evidence>
<feature type="signal peptide" evidence="8">
    <location>
        <begin position="1"/>
        <end position="18"/>
    </location>
</feature>
<reference evidence="9" key="2">
    <citation type="journal article" date="2007" name="Science">
        <title>Genome sequence of Aedes aegypti, a major arbovirus vector.</title>
        <authorList>
            <person name="Nene V."/>
            <person name="Wortman J.R."/>
            <person name="Lawson D."/>
            <person name="Haas B."/>
            <person name="Kodira C."/>
            <person name="Tu Z.J."/>
            <person name="Loftus B."/>
            <person name="Xi Z."/>
            <person name="Megy K."/>
            <person name="Grabherr M."/>
            <person name="Ren Q."/>
            <person name="Zdobnov E.M."/>
            <person name="Lobo N.F."/>
            <person name="Campbell K.S."/>
            <person name="Brown S.E."/>
            <person name="Bonaldo M.F."/>
            <person name="Zhu J."/>
            <person name="Sinkins S.P."/>
            <person name="Hogenkamp D.G."/>
            <person name="Amedeo P."/>
            <person name="Arensburger P."/>
            <person name="Atkinson P.W."/>
            <person name="Bidwell S."/>
            <person name="Biedler J."/>
            <person name="Birney E."/>
            <person name="Bruggner R.V."/>
            <person name="Costas J."/>
            <person name="Coy M.R."/>
            <person name="Crabtree J."/>
            <person name="Crawford M."/>
            <person name="Debruyn B."/>
            <person name="Decaprio D."/>
            <person name="Eiglmeier K."/>
            <person name="Eisenstadt E."/>
            <person name="El-Dorry H."/>
            <person name="Gelbart W.M."/>
            <person name="Gomes S.L."/>
            <person name="Hammond M."/>
            <person name="Hannick L.I."/>
            <person name="Hogan J.R."/>
            <person name="Holmes M.H."/>
            <person name="Jaffe D."/>
            <person name="Johnston J.S."/>
            <person name="Kennedy R.C."/>
            <person name="Koo H."/>
            <person name="Kravitz S."/>
            <person name="Kriventseva E.V."/>
            <person name="Kulp D."/>
            <person name="Labutti K."/>
            <person name="Lee E."/>
            <person name="Li S."/>
            <person name="Lovin D.D."/>
            <person name="Mao C."/>
            <person name="Mauceli E."/>
            <person name="Menck C.F."/>
            <person name="Miller J.R."/>
            <person name="Montgomery P."/>
            <person name="Mori A."/>
            <person name="Nascimento A.L."/>
            <person name="Naveira H.F."/>
            <person name="Nusbaum C."/>
            <person name="O'leary S."/>
            <person name="Orvis J."/>
            <person name="Pertea M."/>
            <person name="Quesneville H."/>
            <person name="Reidenbach K.R."/>
            <person name="Rogers Y.H."/>
            <person name="Roth C.W."/>
            <person name="Schneider J.R."/>
            <person name="Schatz M."/>
            <person name="Shumway M."/>
            <person name="Stanke M."/>
            <person name="Stinson E.O."/>
            <person name="Tubio J.M."/>
            <person name="Vanzee J.P."/>
            <person name="Verjovski-Almeida S."/>
            <person name="Werner D."/>
            <person name="White O."/>
            <person name="Wyder S."/>
            <person name="Zeng Q."/>
            <person name="Zhao Q."/>
            <person name="Zhao Y."/>
            <person name="Hill C.A."/>
            <person name="Raikhel A.S."/>
            <person name="Soares M.B."/>
            <person name="Knudson D.L."/>
            <person name="Lee N.H."/>
            <person name="Galagan J."/>
            <person name="Salzberg S.L."/>
            <person name="Paulsen I.T."/>
            <person name="Dimopoulos G."/>
            <person name="Collins F.H."/>
            <person name="Birren B."/>
            <person name="Fraser-Liggett C.M."/>
            <person name="Severson D.W."/>
        </authorList>
    </citation>
    <scope>NUCLEOTIDE SEQUENCE [LARGE SCALE GENOMIC DNA]</scope>
    <source>
        <strain evidence="9">Liverpool</strain>
    </source>
</reference>
<evidence type="ECO:0000256" key="7">
    <source>
        <dbReference type="ARBA" id="ARBA00023180"/>
    </source>
</evidence>
<evidence type="ECO:0000256" key="1">
    <source>
        <dbReference type="ARBA" id="ARBA00000032"/>
    </source>
</evidence>
<dbReference type="InterPro" id="IPR000560">
    <property type="entry name" value="His_Pase_clade-2"/>
</dbReference>
<organism evidence="9 10">
    <name type="scientific">Aedes aegypti</name>
    <name type="common">Yellowfever mosquito</name>
    <name type="synonym">Culex aegypti</name>
    <dbReference type="NCBI Taxonomy" id="7159"/>
    <lineage>
        <taxon>Eukaryota</taxon>
        <taxon>Metazoa</taxon>
        <taxon>Ecdysozoa</taxon>
        <taxon>Arthropoda</taxon>
        <taxon>Hexapoda</taxon>
        <taxon>Insecta</taxon>
        <taxon>Pterygota</taxon>
        <taxon>Neoptera</taxon>
        <taxon>Endopterygota</taxon>
        <taxon>Diptera</taxon>
        <taxon>Nematocera</taxon>
        <taxon>Culicoidea</taxon>
        <taxon>Culicidae</taxon>
        <taxon>Culicinae</taxon>
        <taxon>Aedini</taxon>
        <taxon>Aedes</taxon>
        <taxon>Stegomyia</taxon>
    </lineage>
</organism>
<dbReference type="EC" id="3.1.3.2" evidence="3"/>
<evidence type="ECO:0000256" key="4">
    <source>
        <dbReference type="ARBA" id="ARBA00022729"/>
    </source>
</evidence>
<dbReference type="SUPFAM" id="SSF53254">
    <property type="entry name" value="Phosphoglycerate mutase-like"/>
    <property type="match status" value="1"/>
</dbReference>
<evidence type="ECO:0000256" key="6">
    <source>
        <dbReference type="ARBA" id="ARBA00023157"/>
    </source>
</evidence>
<dbReference type="InterPro" id="IPR029033">
    <property type="entry name" value="His_PPase_superfam"/>
</dbReference>
<proteinExistence type="inferred from homology"/>